<keyword evidence="2" id="KW-1185">Reference proteome</keyword>
<gene>
    <name evidence="1" type="ORF">JMJ56_27140</name>
</gene>
<dbReference type="EMBL" id="JAETWB010000033">
    <property type="protein sequence ID" value="MBL6081669.1"/>
    <property type="molecule type" value="Genomic_DNA"/>
</dbReference>
<reference evidence="1 2" key="1">
    <citation type="submission" date="2021-01" db="EMBL/GenBank/DDBJ databases">
        <title>Belnapia mucosa sp. nov. and Belnapia arida sp. nov., isolated from the Tabernas Desert (Almeria, Spain).</title>
        <authorList>
            <person name="Molina-Menor E."/>
            <person name="Vidal-Verdu A."/>
            <person name="Calonge A."/>
            <person name="Satari L."/>
            <person name="Pereto J."/>
            <person name="Porcar M."/>
        </authorList>
    </citation>
    <scope>NUCLEOTIDE SEQUENCE [LARGE SCALE GENOMIC DNA]</scope>
    <source>
        <strain evidence="1 2">T18</strain>
    </source>
</reference>
<name>A0ABS1UCJ1_9PROT</name>
<protein>
    <submittedName>
        <fullName evidence="1">Uncharacterized protein</fullName>
    </submittedName>
</protein>
<dbReference type="Proteomes" id="UP000660885">
    <property type="component" value="Unassembled WGS sequence"/>
</dbReference>
<comment type="caution">
    <text evidence="1">The sequence shown here is derived from an EMBL/GenBank/DDBJ whole genome shotgun (WGS) entry which is preliminary data.</text>
</comment>
<evidence type="ECO:0000313" key="1">
    <source>
        <dbReference type="EMBL" id="MBL6081669.1"/>
    </source>
</evidence>
<sequence length="83" mass="9084">MSEPPEDPIATAERHVGIGEALVARQLAVIDELDRDNHLEAAARGRKLLVALQRSLDLAREHLRVERDRQRAGAKLPGAASES</sequence>
<accession>A0ABS1UCJ1</accession>
<proteinExistence type="predicted"/>
<organism evidence="1 2">
    <name type="scientific">Belnapia arida</name>
    <dbReference type="NCBI Taxonomy" id="2804533"/>
    <lineage>
        <taxon>Bacteria</taxon>
        <taxon>Pseudomonadati</taxon>
        <taxon>Pseudomonadota</taxon>
        <taxon>Alphaproteobacteria</taxon>
        <taxon>Acetobacterales</taxon>
        <taxon>Roseomonadaceae</taxon>
        <taxon>Belnapia</taxon>
    </lineage>
</organism>
<dbReference type="RefSeq" id="WP_202834884.1">
    <property type="nucleotide sequence ID" value="NZ_JAETWB010000033.1"/>
</dbReference>
<evidence type="ECO:0000313" key="2">
    <source>
        <dbReference type="Proteomes" id="UP000660885"/>
    </source>
</evidence>